<gene>
    <name evidence="3" type="ORF">C7S20_13035</name>
</gene>
<keyword evidence="4" id="KW-1185">Reference proteome</keyword>
<dbReference type="GO" id="GO:0016301">
    <property type="term" value="F:kinase activity"/>
    <property type="evidence" value="ECO:0007669"/>
    <property type="project" value="UniProtKB-KW"/>
</dbReference>
<evidence type="ECO:0000256" key="1">
    <source>
        <dbReference type="SAM" id="Phobius"/>
    </source>
</evidence>
<sequence length="97" mass="12142">MENSQDSYSNAKKRVEELREFYTHLFSFVIINLFLAGLNYYTNKWAYPWFLWVTFGWGIGMLFSALKVFRINPFYNKEWEERKIREYMEKENRERWE</sequence>
<dbReference type="KEGG" id="grs:C7S20_13035"/>
<feature type="domain" description="2TM" evidence="2">
    <location>
        <begin position="10"/>
        <end position="89"/>
    </location>
</feature>
<evidence type="ECO:0000259" key="2">
    <source>
        <dbReference type="Pfam" id="PF13239"/>
    </source>
</evidence>
<dbReference type="Proteomes" id="UP000241507">
    <property type="component" value="Chromosome"/>
</dbReference>
<feature type="transmembrane region" description="Helical" evidence="1">
    <location>
        <begin position="21"/>
        <end position="41"/>
    </location>
</feature>
<keyword evidence="1" id="KW-0472">Membrane</keyword>
<evidence type="ECO:0000313" key="4">
    <source>
        <dbReference type="Proteomes" id="UP000241507"/>
    </source>
</evidence>
<proteinExistence type="predicted"/>
<organism evidence="3 4">
    <name type="scientific">Christiangramia fulva</name>
    <dbReference type="NCBI Taxonomy" id="2126553"/>
    <lineage>
        <taxon>Bacteria</taxon>
        <taxon>Pseudomonadati</taxon>
        <taxon>Bacteroidota</taxon>
        <taxon>Flavobacteriia</taxon>
        <taxon>Flavobacteriales</taxon>
        <taxon>Flavobacteriaceae</taxon>
        <taxon>Christiangramia</taxon>
    </lineage>
</organism>
<dbReference type="Pfam" id="PF13239">
    <property type="entry name" value="2TM"/>
    <property type="match status" value="1"/>
</dbReference>
<dbReference type="RefSeq" id="WP_107012880.1">
    <property type="nucleotide sequence ID" value="NZ_CP028136.1"/>
</dbReference>
<keyword evidence="1" id="KW-0812">Transmembrane</keyword>
<keyword evidence="1" id="KW-1133">Transmembrane helix</keyword>
<keyword evidence="3" id="KW-0418">Kinase</keyword>
<evidence type="ECO:0000313" key="3">
    <source>
        <dbReference type="EMBL" id="AVR46106.1"/>
    </source>
</evidence>
<protein>
    <submittedName>
        <fullName evidence="3">Histidine kinase</fullName>
    </submittedName>
</protein>
<dbReference type="InterPro" id="IPR025698">
    <property type="entry name" value="2TM_dom"/>
</dbReference>
<name>A0A2R3Z726_9FLAO</name>
<accession>A0A2R3Z726</accession>
<dbReference type="EMBL" id="CP028136">
    <property type="protein sequence ID" value="AVR46106.1"/>
    <property type="molecule type" value="Genomic_DNA"/>
</dbReference>
<dbReference type="OrthoDB" id="8965954at2"/>
<keyword evidence="3" id="KW-0808">Transferase</keyword>
<feature type="transmembrane region" description="Helical" evidence="1">
    <location>
        <begin position="47"/>
        <end position="69"/>
    </location>
</feature>
<reference evidence="4" key="1">
    <citation type="submission" date="2018-03" db="EMBL/GenBank/DDBJ databases">
        <title>Gramella fulva sp. nov., isolated from a dry surface of tidal flat.</title>
        <authorList>
            <person name="Hwang S.H."/>
            <person name="Hwang W.M."/>
            <person name="Kang K."/>
            <person name="Ahn T.-Y."/>
        </authorList>
    </citation>
    <scope>NUCLEOTIDE SEQUENCE [LARGE SCALE GENOMIC DNA]</scope>
    <source>
        <strain evidence="4">SH35</strain>
    </source>
</reference>
<dbReference type="AlphaFoldDB" id="A0A2R3Z726"/>